<feature type="transmembrane region" description="Helical" evidence="7">
    <location>
        <begin position="12"/>
        <end position="37"/>
    </location>
</feature>
<dbReference type="GO" id="GO:0006754">
    <property type="term" value="P:ATP biosynthetic process"/>
    <property type="evidence" value="ECO:0007669"/>
    <property type="project" value="UniProtKB-KW"/>
</dbReference>
<dbReference type="RefSeq" id="NP_066454.1">
    <property type="nucleotide sequence ID" value="NC_002572.1"/>
</dbReference>
<evidence type="ECO:0000259" key="8">
    <source>
        <dbReference type="Pfam" id="PF02326"/>
    </source>
</evidence>
<dbReference type="EMBL" id="AF288090">
    <property type="protein sequence ID" value="AAG17725.1"/>
    <property type="molecule type" value="Genomic_DNA"/>
</dbReference>
<keyword evidence="6" id="KW-0066">ATP synthesis</keyword>
<gene>
    <name evidence="9" type="primary">atp8</name>
</gene>
<keyword evidence="4 9" id="KW-0496">Mitochondrion</keyword>
<dbReference type="GO" id="GO:0031966">
    <property type="term" value="C:mitochondrial membrane"/>
    <property type="evidence" value="ECO:0007669"/>
    <property type="project" value="UniProtKB-SubCell"/>
</dbReference>
<reference evidence="9" key="1">
    <citation type="submission" date="2000-07" db="EMBL/GenBank/DDBJ databases">
        <title>Algae with secondary chloroplasts have mitochondria that originate from the host.</title>
        <authorList>
            <person name="Burger G."/>
            <person name="Lang B.F."/>
            <person name="Maier U.G."/>
            <person name="McFadden G.I."/>
            <person name="Gray W.M.M.W."/>
        </authorList>
    </citation>
    <scope>NUCLEOTIDE SEQUENCE</scope>
</reference>
<keyword evidence="3 7" id="KW-1133">Transmembrane helix</keyword>
<evidence type="ECO:0000256" key="1">
    <source>
        <dbReference type="ARBA" id="ARBA00004325"/>
    </source>
</evidence>
<keyword evidence="5 7" id="KW-0472">Membrane</keyword>
<protein>
    <submittedName>
        <fullName evidence="9">ATP synthase F0 subunit 8</fullName>
        <ecNumber evidence="9">3.6.1.34</ecNumber>
    </submittedName>
</protein>
<dbReference type="EC" id="3.6.1.34" evidence="9"/>
<dbReference type="AlphaFoldDB" id="Q9G8X2"/>
<geneLocation type="mitochondrion" evidence="9"/>
<evidence type="ECO:0000256" key="7">
    <source>
        <dbReference type="SAM" id="Phobius"/>
    </source>
</evidence>
<comment type="subcellular location">
    <subcellularLocation>
        <location evidence="1">Mitochondrion membrane</location>
    </subcellularLocation>
</comment>
<evidence type="ECO:0000256" key="6">
    <source>
        <dbReference type="ARBA" id="ARBA00023310"/>
    </source>
</evidence>
<evidence type="ECO:0000313" key="9">
    <source>
        <dbReference type="EMBL" id="AAG17725.1"/>
    </source>
</evidence>
<proteinExistence type="predicted"/>
<name>Q9G8X2_RHDSA</name>
<evidence type="ECO:0000256" key="2">
    <source>
        <dbReference type="ARBA" id="ARBA00022692"/>
    </source>
</evidence>
<evidence type="ECO:0000256" key="4">
    <source>
        <dbReference type="ARBA" id="ARBA00023128"/>
    </source>
</evidence>
<accession>Q9G8X2</accession>
<keyword evidence="9" id="KW-0378">Hydrolase</keyword>
<dbReference type="GeneID" id="801229"/>
<organism evidence="9">
    <name type="scientific">Rhodomonas salina</name>
    <name type="common">Pyrenomonas salina</name>
    <dbReference type="NCBI Taxonomy" id="3034"/>
    <lineage>
        <taxon>Eukaryota</taxon>
        <taxon>Cryptophyceae</taxon>
        <taxon>Pyrenomonadales</taxon>
        <taxon>Pyrenomonadaceae</taxon>
        <taxon>Rhodomonas</taxon>
    </lineage>
</organism>
<dbReference type="InterPro" id="IPR003319">
    <property type="entry name" value="YMF19-like_N"/>
</dbReference>
<evidence type="ECO:0000256" key="3">
    <source>
        <dbReference type="ARBA" id="ARBA00022989"/>
    </source>
</evidence>
<dbReference type="GO" id="GO:0016787">
    <property type="term" value="F:hydrolase activity"/>
    <property type="evidence" value="ECO:0007669"/>
    <property type="project" value="UniProtKB-KW"/>
</dbReference>
<keyword evidence="2 7" id="KW-0812">Transmembrane</keyword>
<dbReference type="Pfam" id="PF02326">
    <property type="entry name" value="YMF19"/>
    <property type="match status" value="1"/>
</dbReference>
<feature type="domain" description="ATP synthase YMF19-like N-terminal" evidence="8">
    <location>
        <begin position="2"/>
        <end position="85"/>
    </location>
</feature>
<sequence length="134" mass="15999">MPQLDLMHFFSQFFWFSIIFVALFFYVNFNILPLLVVTLKYRSKKLISLSKKIGDSKKDVVDLRLFHDNTISRAFKTTNQKISISIDSCNKSVEEYLQTLSNDIYYNCNKNYFIFLTINNYKNFVFDKKIKNEL</sequence>
<evidence type="ECO:0000256" key="5">
    <source>
        <dbReference type="ARBA" id="ARBA00023136"/>
    </source>
</evidence>